<protein>
    <submittedName>
        <fullName evidence="1">Uncharacterized protein</fullName>
    </submittedName>
</protein>
<accession>J9ECU1</accession>
<gene>
    <name evidence="1" type="ORF">WUBG_14234</name>
</gene>
<name>J9ECU1_WUCBA</name>
<evidence type="ECO:0000313" key="2">
    <source>
        <dbReference type="Proteomes" id="UP000004810"/>
    </source>
</evidence>
<dbReference type="EMBL" id="ADBV01011480">
    <property type="protein sequence ID" value="EJW74857.1"/>
    <property type="molecule type" value="Genomic_DNA"/>
</dbReference>
<comment type="caution">
    <text evidence="1">The sequence shown here is derived from an EMBL/GenBank/DDBJ whole genome shotgun (WGS) entry which is preliminary data.</text>
</comment>
<dbReference type="AlphaFoldDB" id="J9ECU1"/>
<proteinExistence type="predicted"/>
<dbReference type="Proteomes" id="UP000004810">
    <property type="component" value="Unassembled WGS sequence"/>
</dbReference>
<evidence type="ECO:0000313" key="1">
    <source>
        <dbReference type="EMBL" id="EJW74857.1"/>
    </source>
</evidence>
<sequence>MNRIHDQKAINYSDHVGIYAEFSVSEQYDEIAKSLSLTPANLLKKVIETQQEGINSRQSGSFIFLP</sequence>
<reference evidence="2" key="1">
    <citation type="submission" date="2012-08" db="EMBL/GenBank/DDBJ databases">
        <title>The Genome Sequence of Wuchereria bancrofti.</title>
        <authorList>
            <person name="Nutman T.B."/>
            <person name="Fink D.L."/>
            <person name="Russ C."/>
            <person name="Young S."/>
            <person name="Zeng Q."/>
            <person name="Koehrsen M."/>
            <person name="Alvarado L."/>
            <person name="Berlin A."/>
            <person name="Chapman S.B."/>
            <person name="Chen Z."/>
            <person name="Freedman E."/>
            <person name="Gellesch M."/>
            <person name="Goldberg J."/>
            <person name="Griggs A."/>
            <person name="Gujja S."/>
            <person name="Heilman E.R."/>
            <person name="Heiman D."/>
            <person name="Hepburn T."/>
            <person name="Howarth C."/>
            <person name="Jen D."/>
            <person name="Larson L."/>
            <person name="Lewis B."/>
            <person name="Mehta T."/>
            <person name="Park D."/>
            <person name="Pearson M."/>
            <person name="Roberts A."/>
            <person name="Saif S."/>
            <person name="Shea T."/>
            <person name="Shenoy N."/>
            <person name="Sisk P."/>
            <person name="Stolte C."/>
            <person name="Sykes S."/>
            <person name="Walk T."/>
            <person name="White J."/>
            <person name="Yandava C."/>
            <person name="Haas B."/>
            <person name="Henn M.R."/>
            <person name="Nusbaum C."/>
            <person name="Birren B."/>
        </authorList>
    </citation>
    <scope>NUCLEOTIDE SEQUENCE [LARGE SCALE GENOMIC DNA]</scope>
    <source>
        <strain evidence="2">NA</strain>
    </source>
</reference>
<organism evidence="1 2">
    <name type="scientific">Wuchereria bancrofti</name>
    <dbReference type="NCBI Taxonomy" id="6293"/>
    <lineage>
        <taxon>Eukaryota</taxon>
        <taxon>Metazoa</taxon>
        <taxon>Ecdysozoa</taxon>
        <taxon>Nematoda</taxon>
        <taxon>Chromadorea</taxon>
        <taxon>Rhabditida</taxon>
        <taxon>Spirurina</taxon>
        <taxon>Spiruromorpha</taxon>
        <taxon>Filarioidea</taxon>
        <taxon>Onchocercidae</taxon>
        <taxon>Wuchereria</taxon>
    </lineage>
</organism>